<dbReference type="PANTHER" id="PTHR21257">
    <property type="entry name" value="DELTA(14)-STEROL REDUCTASE"/>
    <property type="match status" value="1"/>
</dbReference>
<name>A0AAJ0DRY4_9PEZI</name>
<evidence type="ECO:0000313" key="15">
    <source>
        <dbReference type="EMBL" id="KAK3055559.1"/>
    </source>
</evidence>
<dbReference type="GO" id="GO:0005789">
    <property type="term" value="C:endoplasmic reticulum membrane"/>
    <property type="evidence" value="ECO:0007669"/>
    <property type="project" value="TreeGrafter"/>
</dbReference>
<evidence type="ECO:0000313" key="16">
    <source>
        <dbReference type="Proteomes" id="UP001271007"/>
    </source>
</evidence>
<evidence type="ECO:0000256" key="8">
    <source>
        <dbReference type="ARBA" id="ARBA00023002"/>
    </source>
</evidence>
<feature type="transmembrane region" description="Helical" evidence="14">
    <location>
        <begin position="152"/>
        <end position="170"/>
    </location>
</feature>
<protein>
    <recommendedName>
        <fullName evidence="14">Delta(14)-sterol reductase</fullName>
    </recommendedName>
    <alternativeName>
        <fullName evidence="14">C-14 sterol reductase</fullName>
    </alternativeName>
    <alternativeName>
        <fullName evidence="14">Sterol C14-reductase</fullName>
    </alternativeName>
</protein>
<feature type="transmembrane region" description="Helical" evidence="14">
    <location>
        <begin position="455"/>
        <end position="473"/>
    </location>
</feature>
<feature type="transmembrane region" description="Helical" evidence="14">
    <location>
        <begin position="111"/>
        <end position="132"/>
    </location>
</feature>
<comment type="caution">
    <text evidence="15">The sequence shown here is derived from an EMBL/GenBank/DDBJ whole genome shotgun (WGS) entry which is preliminary data.</text>
</comment>
<dbReference type="EMBL" id="JAWDJX010000008">
    <property type="protein sequence ID" value="KAK3055559.1"/>
    <property type="molecule type" value="Genomic_DNA"/>
</dbReference>
<evidence type="ECO:0000256" key="10">
    <source>
        <dbReference type="ARBA" id="ARBA00023098"/>
    </source>
</evidence>
<gene>
    <name evidence="15" type="primary">ERG24</name>
    <name evidence="15" type="ORF">LTR09_003479</name>
</gene>
<evidence type="ECO:0000256" key="11">
    <source>
        <dbReference type="ARBA" id="ARBA00023136"/>
    </source>
</evidence>
<dbReference type="AlphaFoldDB" id="A0AAJ0DRY4"/>
<feature type="transmembrane region" description="Helical" evidence="14">
    <location>
        <begin position="182"/>
        <end position="203"/>
    </location>
</feature>
<keyword evidence="11 14" id="KW-0472">Membrane</keyword>
<keyword evidence="6 14" id="KW-0752">Steroid biosynthesis</keyword>
<keyword evidence="12 14" id="KW-1207">Sterol metabolism</keyword>
<keyword evidence="7 14" id="KW-1133">Transmembrane helix</keyword>
<keyword evidence="4 14" id="KW-0812">Transmembrane</keyword>
<evidence type="ECO:0000256" key="2">
    <source>
        <dbReference type="ARBA" id="ARBA00005402"/>
    </source>
</evidence>
<feature type="transmembrane region" description="Helical" evidence="14">
    <location>
        <begin position="38"/>
        <end position="57"/>
    </location>
</feature>
<dbReference type="PROSITE" id="PS01017">
    <property type="entry name" value="STEROL_REDUCT_1"/>
    <property type="match status" value="1"/>
</dbReference>
<evidence type="ECO:0000256" key="12">
    <source>
        <dbReference type="ARBA" id="ARBA00023166"/>
    </source>
</evidence>
<dbReference type="Proteomes" id="UP001271007">
    <property type="component" value="Unassembled WGS sequence"/>
</dbReference>
<evidence type="ECO:0000256" key="5">
    <source>
        <dbReference type="ARBA" id="ARBA00022857"/>
    </source>
</evidence>
<evidence type="ECO:0000256" key="3">
    <source>
        <dbReference type="ARBA" id="ARBA00022516"/>
    </source>
</evidence>
<evidence type="ECO:0000256" key="14">
    <source>
        <dbReference type="RuleBase" id="RU369120"/>
    </source>
</evidence>
<keyword evidence="5" id="KW-0521">NADP</keyword>
<keyword evidence="8 14" id="KW-0560">Oxidoreductase</keyword>
<feature type="transmembrane region" description="Helical" evidence="14">
    <location>
        <begin position="318"/>
        <end position="336"/>
    </location>
</feature>
<keyword evidence="9 14" id="KW-0756">Sterol biosynthesis</keyword>
<dbReference type="FunFam" id="1.20.120.1630:FF:000008">
    <property type="entry name" value="C-14 sterol reductase"/>
    <property type="match status" value="1"/>
</dbReference>
<dbReference type="GO" id="GO:0050613">
    <property type="term" value="F:Delta14-sterol reductase activity"/>
    <property type="evidence" value="ECO:0007669"/>
    <property type="project" value="TreeGrafter"/>
</dbReference>
<dbReference type="Pfam" id="PF01222">
    <property type="entry name" value="ERG4_ERG24"/>
    <property type="match status" value="1"/>
</dbReference>
<comment type="subcellular location">
    <subcellularLocation>
        <location evidence="1">Membrane</location>
        <topology evidence="1">Multi-pass membrane protein</topology>
    </subcellularLocation>
</comment>
<comment type="similarity">
    <text evidence="2 14">Belongs to the ERG4/ERG24 family.</text>
</comment>
<evidence type="ECO:0000256" key="9">
    <source>
        <dbReference type="ARBA" id="ARBA00023011"/>
    </source>
</evidence>
<dbReference type="InterPro" id="IPR001171">
    <property type="entry name" value="ERG24_DHCR-like"/>
</dbReference>
<keyword evidence="16" id="KW-1185">Reference proteome</keyword>
<evidence type="ECO:0000256" key="1">
    <source>
        <dbReference type="ARBA" id="ARBA00004141"/>
    </source>
</evidence>
<dbReference type="GO" id="GO:0006696">
    <property type="term" value="P:ergosterol biosynthetic process"/>
    <property type="evidence" value="ECO:0007669"/>
    <property type="project" value="TreeGrafter"/>
</dbReference>
<dbReference type="Gene3D" id="1.20.120.1630">
    <property type="match status" value="1"/>
</dbReference>
<evidence type="ECO:0000256" key="13">
    <source>
        <dbReference type="ARBA" id="ARBA00023221"/>
    </source>
</evidence>
<feature type="transmembrane region" description="Helical" evidence="14">
    <location>
        <begin position="348"/>
        <end position="367"/>
    </location>
</feature>
<sequence length="506" mass="56719">MPPKRARATSSVRKTADQIAGVAEDLLTGHGFEFGGPIVTTILTLLLPPLVYVFAFLCNDVSGCPAPVLLAPSRLFTAPLLSTKSGWQHGLDTLKHEVGWPGWTGLINTEAVIGTIAWYGISLALWALLPAYELEGTELVSGGRLGYRMNSFFTGVVLMGICAAGTWVSGPDFEVWTFINRNYVQILTSSIIISYALAAWVYLKSFSVKAHNREQRELAAGGHTGNMLYDFFIGRELNPRVVVPYFGEVDIKAFMELRPGMLGWVMLDLAFAAKQYKAYGFISDSMLMVIVSQLVYVFDALYMEQAILTTIDITTDGFGFMLSFGDLVWVPFIYSLQAKYLSVHPVSLGPFYVLLILAIQASGYYIFRASNSQKNRFRTDPYDPANSHLTSIKTANGSRLLTSGWWGKARHINYLGDWFMSWSYCLPTLAAGYKLTPSILYPGSRLVSTEGMKGWAIPITYFYLIYFAVLLVHRERRDEEKCRRKYGKDWDEYCRQVPSRIIPGVY</sequence>
<dbReference type="PANTHER" id="PTHR21257:SF52">
    <property type="entry name" value="DELTA(14)-STEROL REDUCTASE TM7SF2"/>
    <property type="match status" value="1"/>
</dbReference>
<keyword evidence="3 14" id="KW-0444">Lipid biosynthesis</keyword>
<dbReference type="PROSITE" id="PS01018">
    <property type="entry name" value="STEROL_REDUCT_2"/>
    <property type="match status" value="1"/>
</dbReference>
<keyword evidence="13 14" id="KW-0753">Steroid metabolism</keyword>
<accession>A0AAJ0DRY4</accession>
<organism evidence="15 16">
    <name type="scientific">Extremus antarcticus</name>
    <dbReference type="NCBI Taxonomy" id="702011"/>
    <lineage>
        <taxon>Eukaryota</taxon>
        <taxon>Fungi</taxon>
        <taxon>Dikarya</taxon>
        <taxon>Ascomycota</taxon>
        <taxon>Pezizomycotina</taxon>
        <taxon>Dothideomycetes</taxon>
        <taxon>Dothideomycetidae</taxon>
        <taxon>Mycosphaerellales</taxon>
        <taxon>Extremaceae</taxon>
        <taxon>Extremus</taxon>
    </lineage>
</organism>
<keyword evidence="10 14" id="KW-0443">Lipid metabolism</keyword>
<dbReference type="InterPro" id="IPR018083">
    <property type="entry name" value="Sterol_reductase_CS"/>
</dbReference>
<reference evidence="15" key="1">
    <citation type="submission" date="2023-04" db="EMBL/GenBank/DDBJ databases">
        <title>Black Yeasts Isolated from many extreme environments.</title>
        <authorList>
            <person name="Coleine C."/>
            <person name="Stajich J.E."/>
            <person name="Selbmann L."/>
        </authorList>
    </citation>
    <scope>NUCLEOTIDE SEQUENCE</scope>
    <source>
        <strain evidence="15">CCFEE 5312</strain>
    </source>
</reference>
<evidence type="ECO:0000256" key="4">
    <source>
        <dbReference type="ARBA" id="ARBA00022692"/>
    </source>
</evidence>
<proteinExistence type="inferred from homology"/>
<evidence type="ECO:0000256" key="6">
    <source>
        <dbReference type="ARBA" id="ARBA00022955"/>
    </source>
</evidence>
<evidence type="ECO:0000256" key="7">
    <source>
        <dbReference type="ARBA" id="ARBA00022989"/>
    </source>
</evidence>